<reference evidence="4" key="1">
    <citation type="submission" date="2025-08" db="UniProtKB">
        <authorList>
            <consortium name="RefSeq"/>
        </authorList>
    </citation>
    <scope>IDENTIFICATION</scope>
</reference>
<dbReference type="RefSeq" id="XP_012937994.1">
    <property type="nucleotide sequence ID" value="XM_013082540.2"/>
</dbReference>
<sequence>MEKPTLPHTEIQVGASSRTTKSSRGEGPLCAVAWLVSLLTSLSCVSRTVSLASLVSDSHVSLIPLWVWQLLLYVLVAVTAPATNLLLSVVSPERTLLVGSGLTTVGSLLICLCFDHRDNAIYICSFLLLGLGLPLCFLSSLKTTAKFCTGKHSTLLKVFVILATIFSHIQPFTKYTQTFSTGTQLLLQTLVPVCGLLIPACALLMKSCIEKTRGPSDVTSSNHTPLHGTAISDWFWQDTVWAWMVWLWWATGVDLSLASDGYPCSSTAVTSQQAALAVFAYWLMKGRRRSQEVDPADKTCALLFLFILCASNISSFFTRSKFDHSLNNHLLFALGTVLLLQKRRESPEDKTVLLSHHKTASLSHRRSKSQDYKDASIGKPVEAQLRFVLVDTADADSELCGYSIQLLLLQGFLFVLLAFVSMLLAHPLAAFLLVLPTVGSSCASLAALPATALVISVLAVTVALSGLLWPDLEARLTQTLCCSVTRPAQAVIASVYTTVKTSMETCPTI</sequence>
<evidence type="ECO:0000256" key="1">
    <source>
        <dbReference type="SAM" id="MobiDB-lite"/>
    </source>
</evidence>
<evidence type="ECO:0000313" key="4">
    <source>
        <dbReference type="RefSeq" id="XP_012937994.1"/>
    </source>
</evidence>
<feature type="transmembrane region" description="Helical" evidence="2">
    <location>
        <begin position="412"/>
        <end position="435"/>
    </location>
</feature>
<feature type="transmembrane region" description="Helical" evidence="2">
    <location>
        <begin position="96"/>
        <end position="114"/>
    </location>
</feature>
<dbReference type="Proteomes" id="UP000694888">
    <property type="component" value="Unplaced"/>
</dbReference>
<feature type="transmembrane region" description="Helical" evidence="2">
    <location>
        <begin position="66"/>
        <end position="89"/>
    </location>
</feature>
<keyword evidence="2" id="KW-0812">Transmembrane</keyword>
<proteinExistence type="predicted"/>
<feature type="transmembrane region" description="Helical" evidence="2">
    <location>
        <begin position="447"/>
        <end position="469"/>
    </location>
</feature>
<protein>
    <submittedName>
        <fullName evidence="4">Uncharacterized protein LOC101864143</fullName>
    </submittedName>
</protein>
<dbReference type="GeneID" id="101864143"/>
<gene>
    <name evidence="4" type="primary">LOC101864143</name>
</gene>
<keyword evidence="3" id="KW-1185">Reference proteome</keyword>
<keyword evidence="2" id="KW-1133">Transmembrane helix</keyword>
<feature type="transmembrane region" description="Helical" evidence="2">
    <location>
        <begin position="120"/>
        <end position="141"/>
    </location>
</feature>
<accession>A0ABM0ZZX5</accession>
<evidence type="ECO:0000313" key="3">
    <source>
        <dbReference type="Proteomes" id="UP000694888"/>
    </source>
</evidence>
<name>A0ABM0ZZX5_APLCA</name>
<keyword evidence="2" id="KW-0472">Membrane</keyword>
<evidence type="ECO:0000256" key="2">
    <source>
        <dbReference type="SAM" id="Phobius"/>
    </source>
</evidence>
<feature type="region of interest" description="Disordered" evidence="1">
    <location>
        <begin position="1"/>
        <end position="25"/>
    </location>
</feature>
<organism evidence="3 4">
    <name type="scientific">Aplysia californica</name>
    <name type="common">California sea hare</name>
    <dbReference type="NCBI Taxonomy" id="6500"/>
    <lineage>
        <taxon>Eukaryota</taxon>
        <taxon>Metazoa</taxon>
        <taxon>Spiralia</taxon>
        <taxon>Lophotrochozoa</taxon>
        <taxon>Mollusca</taxon>
        <taxon>Gastropoda</taxon>
        <taxon>Heterobranchia</taxon>
        <taxon>Euthyneura</taxon>
        <taxon>Tectipleura</taxon>
        <taxon>Aplysiida</taxon>
        <taxon>Aplysioidea</taxon>
        <taxon>Aplysiidae</taxon>
        <taxon>Aplysia</taxon>
    </lineage>
</organism>
<feature type="transmembrane region" description="Helical" evidence="2">
    <location>
        <begin position="185"/>
        <end position="205"/>
    </location>
</feature>
<feature type="transmembrane region" description="Helical" evidence="2">
    <location>
        <begin position="153"/>
        <end position="173"/>
    </location>
</feature>
<feature type="transmembrane region" description="Helical" evidence="2">
    <location>
        <begin position="31"/>
        <end position="54"/>
    </location>
</feature>